<keyword evidence="4" id="KW-0482">Metalloprotease</keyword>
<comment type="caution">
    <text evidence="3">Lacks conserved residue(s) required for the propagation of feature annotation.</text>
</comment>
<feature type="chain" id="PRO_5005733219" description="Metalloendopeptidase" evidence="4">
    <location>
        <begin position="21"/>
        <end position="387"/>
    </location>
</feature>
<dbReference type="PANTHER" id="PTHR10127:SF802">
    <property type="entry name" value="ZINC METALLOPROTEINASE NAS-10"/>
    <property type="match status" value="1"/>
</dbReference>
<keyword evidence="4" id="KW-0645">Protease</keyword>
<organism evidence="6 7">
    <name type="scientific">Parastrongyloides trichosuri</name>
    <name type="common">Possum-specific nematode worm</name>
    <dbReference type="NCBI Taxonomy" id="131310"/>
    <lineage>
        <taxon>Eukaryota</taxon>
        <taxon>Metazoa</taxon>
        <taxon>Ecdysozoa</taxon>
        <taxon>Nematoda</taxon>
        <taxon>Chromadorea</taxon>
        <taxon>Rhabditida</taxon>
        <taxon>Tylenchina</taxon>
        <taxon>Panagrolaimomorpha</taxon>
        <taxon>Strongyloidoidea</taxon>
        <taxon>Strongyloididae</taxon>
        <taxon>Parastrongyloides</taxon>
    </lineage>
</organism>
<keyword evidence="4" id="KW-0378">Hydrolase</keyword>
<dbReference type="InterPro" id="IPR024079">
    <property type="entry name" value="MetalloPept_cat_dom_sf"/>
</dbReference>
<evidence type="ECO:0000313" key="6">
    <source>
        <dbReference type="Proteomes" id="UP000038045"/>
    </source>
</evidence>
<dbReference type="GO" id="GO:0004222">
    <property type="term" value="F:metalloendopeptidase activity"/>
    <property type="evidence" value="ECO:0007669"/>
    <property type="project" value="UniProtKB-UniRule"/>
</dbReference>
<dbReference type="InterPro" id="IPR035914">
    <property type="entry name" value="Sperma_CUB_dom_sf"/>
</dbReference>
<dbReference type="GO" id="GO:0008270">
    <property type="term" value="F:zinc ion binding"/>
    <property type="evidence" value="ECO:0007669"/>
    <property type="project" value="InterPro"/>
</dbReference>
<reference evidence="7" key="1">
    <citation type="submission" date="2017-02" db="UniProtKB">
        <authorList>
            <consortium name="WormBaseParasite"/>
        </authorList>
    </citation>
    <scope>IDENTIFICATION</scope>
</reference>
<dbReference type="SUPFAM" id="SSF55486">
    <property type="entry name" value="Metalloproteases ('zincins'), catalytic domain"/>
    <property type="match status" value="1"/>
</dbReference>
<evidence type="ECO:0000256" key="4">
    <source>
        <dbReference type="RuleBase" id="RU361183"/>
    </source>
</evidence>
<evidence type="ECO:0000259" key="5">
    <source>
        <dbReference type="PROSITE" id="PS51864"/>
    </source>
</evidence>
<feature type="domain" description="Peptidase M12A" evidence="5">
    <location>
        <begin position="20"/>
        <end position="229"/>
    </location>
</feature>
<dbReference type="GO" id="GO:0006508">
    <property type="term" value="P:proteolysis"/>
    <property type="evidence" value="ECO:0007669"/>
    <property type="project" value="UniProtKB-KW"/>
</dbReference>
<dbReference type="PROSITE" id="PS51864">
    <property type="entry name" value="ASTACIN"/>
    <property type="match status" value="1"/>
</dbReference>
<dbReference type="InterPro" id="IPR006026">
    <property type="entry name" value="Peptidase_Metallo"/>
</dbReference>
<dbReference type="Proteomes" id="UP000038045">
    <property type="component" value="Unplaced"/>
</dbReference>
<dbReference type="AlphaFoldDB" id="A0A0N4Z5R8"/>
<dbReference type="SUPFAM" id="SSF49854">
    <property type="entry name" value="Spermadhesin, CUB domain"/>
    <property type="match status" value="1"/>
</dbReference>
<dbReference type="EC" id="3.4.24.-" evidence="4"/>
<dbReference type="WBParaSite" id="PTRK_0000246300.1">
    <property type="protein sequence ID" value="PTRK_0000246300.1"/>
    <property type="gene ID" value="PTRK_0000246300"/>
</dbReference>
<evidence type="ECO:0000313" key="7">
    <source>
        <dbReference type="WBParaSite" id="PTRK_0000246300.1"/>
    </source>
</evidence>
<evidence type="ECO:0000256" key="2">
    <source>
        <dbReference type="ARBA" id="ARBA00023157"/>
    </source>
</evidence>
<dbReference type="Pfam" id="PF01400">
    <property type="entry name" value="Astacin"/>
    <property type="match status" value="1"/>
</dbReference>
<comment type="cofactor">
    <cofactor evidence="4">
        <name>Zn(2+)</name>
        <dbReference type="ChEBI" id="CHEBI:29105"/>
    </cofactor>
    <text evidence="4">Binds 1 zinc ion per subunit.</text>
</comment>
<sequence length="387" mass="45417">MYKLVFICCCIFSFFLLIHSSIRTDPSVQWPDPMKNSIKIYIHYEVIFSCYVSKVLDAIKEIEENTCFKFYEVYEQLSNDEGINVLWGDICVSSFIGKRPHKLPNSIYINDDCCKNSMYIQRLILQALGLEYEHNRFDRNKSVLINKNDIQEVGLKYFAMENKSHIETYGANYDFGSITHGWPSMFTKYYYRPAITVIGNHYRIYQNMIGQRSSVSFNEYKLINYYYCNSSCNGKGYIPTCSNSGYRHPNYCYKCQCSYPYQGNYCNSLPAQHTRCPAQYVRPSVHETELKFWNNQNCYTIIQADVNELILVKITKLHLDYLAFCARGDGMLEIKYRKDKTLMGLCFCGYVNYYDLLSEDNLVIIVYRGTNEAQYAYLTHKIYRNPG</sequence>
<feature type="signal peptide" evidence="4">
    <location>
        <begin position="1"/>
        <end position="20"/>
    </location>
</feature>
<dbReference type="InterPro" id="IPR001506">
    <property type="entry name" value="Peptidase_M12A"/>
</dbReference>
<keyword evidence="4" id="KW-0479">Metal-binding</keyword>
<keyword evidence="2" id="KW-1015">Disulfide bond</keyword>
<evidence type="ECO:0000256" key="1">
    <source>
        <dbReference type="ARBA" id="ARBA00022536"/>
    </source>
</evidence>
<evidence type="ECO:0000256" key="3">
    <source>
        <dbReference type="PROSITE-ProRule" id="PRU01211"/>
    </source>
</evidence>
<keyword evidence="1" id="KW-0245">EGF-like domain</keyword>
<keyword evidence="4" id="KW-0862">Zinc</keyword>
<dbReference type="PRINTS" id="PR00480">
    <property type="entry name" value="ASTACIN"/>
</dbReference>
<protein>
    <recommendedName>
        <fullName evidence="4">Metalloendopeptidase</fullName>
        <ecNumber evidence="4">3.4.24.-</ecNumber>
    </recommendedName>
</protein>
<name>A0A0N4Z5R8_PARTI</name>
<proteinExistence type="predicted"/>
<dbReference type="PANTHER" id="PTHR10127">
    <property type="entry name" value="DISCOIDIN, CUB, EGF, LAMININ , AND ZINC METALLOPROTEASE DOMAIN CONTAINING"/>
    <property type="match status" value="1"/>
</dbReference>
<dbReference type="Gene3D" id="3.40.390.10">
    <property type="entry name" value="Collagenase (Catalytic Domain)"/>
    <property type="match status" value="1"/>
</dbReference>
<keyword evidence="6" id="KW-1185">Reference proteome</keyword>
<keyword evidence="4" id="KW-0732">Signal</keyword>
<accession>A0A0N4Z5R8</accession>
<dbReference type="SMART" id="SM00235">
    <property type="entry name" value="ZnMc"/>
    <property type="match status" value="1"/>
</dbReference>